<accession>A0A6P4ZPC2</accession>
<feature type="region of interest" description="Disordered" evidence="1">
    <location>
        <begin position="195"/>
        <end position="278"/>
    </location>
</feature>
<evidence type="ECO:0000313" key="4">
    <source>
        <dbReference type="RefSeq" id="XP_019632832.1"/>
    </source>
</evidence>
<dbReference type="RefSeq" id="XP_019632832.1">
    <property type="nucleotide sequence ID" value="XM_019777273.1"/>
</dbReference>
<dbReference type="GeneID" id="109476346"/>
<keyword evidence="2" id="KW-1133">Transmembrane helix</keyword>
<feature type="compositionally biased region" description="Acidic residues" evidence="1">
    <location>
        <begin position="250"/>
        <end position="265"/>
    </location>
</feature>
<reference evidence="4" key="1">
    <citation type="submission" date="2025-08" db="UniProtKB">
        <authorList>
            <consortium name="RefSeq"/>
        </authorList>
    </citation>
    <scope>IDENTIFICATION</scope>
    <source>
        <tissue evidence="4">Gonad</tissue>
    </source>
</reference>
<keyword evidence="2" id="KW-0472">Membrane</keyword>
<dbReference type="KEGG" id="bbel:109476346"/>
<gene>
    <name evidence="4" type="primary">LOC109476346</name>
</gene>
<feature type="compositionally biased region" description="Acidic residues" evidence="1">
    <location>
        <begin position="201"/>
        <end position="213"/>
    </location>
</feature>
<feature type="transmembrane region" description="Helical" evidence="2">
    <location>
        <begin position="91"/>
        <end position="115"/>
    </location>
</feature>
<keyword evidence="2" id="KW-0812">Transmembrane</keyword>
<name>A0A6P4ZPC2_BRABE</name>
<organism evidence="3 4">
    <name type="scientific">Branchiostoma belcheri</name>
    <name type="common">Amphioxus</name>
    <dbReference type="NCBI Taxonomy" id="7741"/>
    <lineage>
        <taxon>Eukaryota</taxon>
        <taxon>Metazoa</taxon>
        <taxon>Chordata</taxon>
        <taxon>Cephalochordata</taxon>
        <taxon>Leptocardii</taxon>
        <taxon>Amphioxiformes</taxon>
        <taxon>Branchiostomatidae</taxon>
        <taxon>Branchiostoma</taxon>
    </lineage>
</organism>
<evidence type="ECO:0000256" key="1">
    <source>
        <dbReference type="SAM" id="MobiDB-lite"/>
    </source>
</evidence>
<dbReference type="Proteomes" id="UP000515135">
    <property type="component" value="Unplaced"/>
</dbReference>
<proteinExistence type="predicted"/>
<evidence type="ECO:0000256" key="2">
    <source>
        <dbReference type="SAM" id="Phobius"/>
    </source>
</evidence>
<feature type="region of interest" description="Disordered" evidence="1">
    <location>
        <begin position="126"/>
        <end position="150"/>
    </location>
</feature>
<protein>
    <submittedName>
        <fullName evidence="4">Testis-specific Y-encoded-like protein 2</fullName>
    </submittedName>
</protein>
<evidence type="ECO:0000313" key="3">
    <source>
        <dbReference type="Proteomes" id="UP000515135"/>
    </source>
</evidence>
<dbReference type="AlphaFoldDB" id="A0A6P4ZPC2"/>
<keyword evidence="3" id="KW-1185">Reference proteome</keyword>
<sequence>MVFDRFIGYEETKVSSFRSGSVVGSFVTVVAESESQAAMDAYRAQVQRGTLGNMTIIPDGSTITDKEPITSERIGPGFTNVTLYNFWKSPLVLAIIAAGGAGILIIALITTIMCCESKKKKKMKKRKQLRRDVEKAEEEETATVGEDNVGFVDDAAEVQTQLTECDPLAKDEESYENIVLREKDNFVSTQNGEAYHHNVTDEEDNVQNDDDGEDRLQNGYGNLPRNDEEDYVNCGEFSPQNDGEDFTKNDDDDVFEGDDEDDDDDDRPKNDDYYITGL</sequence>